<dbReference type="Pfam" id="PF08279">
    <property type="entry name" value="HTH_11"/>
    <property type="match status" value="1"/>
</dbReference>
<evidence type="ECO:0000256" key="2">
    <source>
        <dbReference type="ARBA" id="ARBA00023163"/>
    </source>
</evidence>
<gene>
    <name evidence="4" type="ORF">OSO01_13860</name>
</gene>
<keyword evidence="1" id="KW-0805">Transcription regulation</keyword>
<feature type="domain" description="HTH deoR-type" evidence="3">
    <location>
        <begin position="3"/>
        <end position="62"/>
    </location>
</feature>
<dbReference type="OrthoDB" id="9815009at2"/>
<dbReference type="InterPro" id="IPR036388">
    <property type="entry name" value="WH-like_DNA-bd_sf"/>
</dbReference>
<dbReference type="STRING" id="582851.GCA_900162665_03111"/>
<dbReference type="PROSITE" id="PS51000">
    <property type="entry name" value="HTH_DEOR_2"/>
    <property type="match status" value="1"/>
</dbReference>
<keyword evidence="2" id="KW-0804">Transcription</keyword>
<evidence type="ECO:0000256" key="1">
    <source>
        <dbReference type="ARBA" id="ARBA00023015"/>
    </source>
</evidence>
<dbReference type="InterPro" id="IPR051534">
    <property type="entry name" value="CBASS_pafABC_assoc_protein"/>
</dbReference>
<evidence type="ECO:0000313" key="5">
    <source>
        <dbReference type="Proteomes" id="UP000321558"/>
    </source>
</evidence>
<dbReference type="GO" id="GO:0003700">
    <property type="term" value="F:DNA-binding transcription factor activity"/>
    <property type="evidence" value="ECO:0007669"/>
    <property type="project" value="InterPro"/>
</dbReference>
<dbReference type="EMBL" id="BJYM01000005">
    <property type="protein sequence ID" value="GEN86647.1"/>
    <property type="molecule type" value="Genomic_DNA"/>
</dbReference>
<dbReference type="PROSITE" id="PS52050">
    <property type="entry name" value="WYL"/>
    <property type="match status" value="1"/>
</dbReference>
<dbReference type="AlphaFoldDB" id="A0A511ZGS3"/>
<dbReference type="RefSeq" id="WP_147209691.1">
    <property type="nucleotide sequence ID" value="NZ_BJYM01000005.1"/>
</dbReference>
<dbReference type="InterPro" id="IPR001034">
    <property type="entry name" value="DeoR_HTH"/>
</dbReference>
<dbReference type="Gene3D" id="1.10.10.10">
    <property type="entry name" value="Winged helix-like DNA-binding domain superfamily/Winged helix DNA-binding domain"/>
    <property type="match status" value="1"/>
</dbReference>
<protein>
    <submittedName>
        <fullName evidence="4">Transcriptional regulator</fullName>
    </submittedName>
</protein>
<dbReference type="PANTHER" id="PTHR34580:SF1">
    <property type="entry name" value="PROTEIN PAFC"/>
    <property type="match status" value="1"/>
</dbReference>
<dbReference type="InterPro" id="IPR036390">
    <property type="entry name" value="WH_DNA-bd_sf"/>
</dbReference>
<dbReference type="InterPro" id="IPR013196">
    <property type="entry name" value="HTH_11"/>
</dbReference>
<keyword evidence="5" id="KW-1185">Reference proteome</keyword>
<name>A0A511ZGS3_9BACI</name>
<evidence type="ECO:0000259" key="3">
    <source>
        <dbReference type="PROSITE" id="PS51000"/>
    </source>
</evidence>
<dbReference type="PIRSF" id="PIRSF016838">
    <property type="entry name" value="PafC"/>
    <property type="match status" value="1"/>
</dbReference>
<dbReference type="PANTHER" id="PTHR34580">
    <property type="match status" value="1"/>
</dbReference>
<dbReference type="Pfam" id="PF13280">
    <property type="entry name" value="WYL"/>
    <property type="match status" value="1"/>
</dbReference>
<comment type="caution">
    <text evidence="4">The sequence shown here is derived from an EMBL/GenBank/DDBJ whole genome shotgun (WGS) entry which is preliminary data.</text>
</comment>
<organism evidence="4 5">
    <name type="scientific">Oceanobacillus sojae</name>
    <dbReference type="NCBI Taxonomy" id="582851"/>
    <lineage>
        <taxon>Bacteria</taxon>
        <taxon>Bacillati</taxon>
        <taxon>Bacillota</taxon>
        <taxon>Bacilli</taxon>
        <taxon>Bacillales</taxon>
        <taxon>Bacillaceae</taxon>
        <taxon>Oceanobacillus</taxon>
    </lineage>
</organism>
<reference evidence="4 5" key="1">
    <citation type="submission" date="2019-07" db="EMBL/GenBank/DDBJ databases">
        <title>Whole genome shotgun sequence of Oceanobacillus sojae NBRC 105379.</title>
        <authorList>
            <person name="Hosoyama A."/>
            <person name="Uohara A."/>
            <person name="Ohji S."/>
            <person name="Ichikawa N."/>
        </authorList>
    </citation>
    <scope>NUCLEOTIDE SEQUENCE [LARGE SCALE GENOMIC DNA]</scope>
    <source>
        <strain evidence="4 5">NBRC 105379</strain>
    </source>
</reference>
<dbReference type="SUPFAM" id="SSF46785">
    <property type="entry name" value="Winged helix' DNA-binding domain"/>
    <property type="match status" value="1"/>
</dbReference>
<sequence>MKKIERLISIVMILLQKKSVSASEFSRLFNVSKRTIQRDMETLSYARIPVYATYGAEGGYALMEDYKFDKRLLNNSDIENILVALSGFEQLITNQEIQTTIQKIKGMTSADISPKYDLSFYDWTGRRQIKEDVSFIRQAIENNWLLKFEYVDQKGNITYRSVEPYKLHLSEMHWYLIGFNLEREDYRTFKLTRITNIEKEGFFTPKTDKIFEEEKQYNKQQDLVSVQVLIDVAVRDQFIERYGKNAVTEVTPRNYLATIELPENPFSYQFLAGFGDKIKIIKPESFIANYKFFLEEALKLYQ</sequence>
<proteinExistence type="predicted"/>
<dbReference type="InterPro" id="IPR026881">
    <property type="entry name" value="WYL_dom"/>
</dbReference>
<dbReference type="Proteomes" id="UP000321558">
    <property type="component" value="Unassembled WGS sequence"/>
</dbReference>
<evidence type="ECO:0000313" key="4">
    <source>
        <dbReference type="EMBL" id="GEN86647.1"/>
    </source>
</evidence>
<accession>A0A511ZGS3</accession>
<dbReference type="InterPro" id="IPR028349">
    <property type="entry name" value="PafC-like"/>
</dbReference>